<keyword evidence="6" id="KW-0560">Oxidoreductase</keyword>
<keyword evidence="9" id="KW-0812">Transmembrane</keyword>
<dbReference type="InterPro" id="IPR050121">
    <property type="entry name" value="Cytochrome_P450_monoxygenase"/>
</dbReference>
<dbReference type="EMBL" id="KN837137">
    <property type="protein sequence ID" value="KIJ41423.1"/>
    <property type="molecule type" value="Genomic_DNA"/>
</dbReference>
<keyword evidence="5" id="KW-0479">Metal-binding</keyword>
<evidence type="ECO:0000256" key="5">
    <source>
        <dbReference type="ARBA" id="ARBA00022723"/>
    </source>
</evidence>
<dbReference type="GO" id="GO:0016705">
    <property type="term" value="F:oxidoreductase activity, acting on paired donors, with incorporation or reduction of molecular oxygen"/>
    <property type="evidence" value="ECO:0007669"/>
    <property type="project" value="InterPro"/>
</dbReference>
<dbReference type="InterPro" id="IPR036396">
    <property type="entry name" value="Cyt_P450_sf"/>
</dbReference>
<comment type="similarity">
    <text evidence="3">Belongs to the cytochrome P450 family.</text>
</comment>
<evidence type="ECO:0000313" key="11">
    <source>
        <dbReference type="Proteomes" id="UP000054279"/>
    </source>
</evidence>
<dbReference type="SUPFAM" id="SSF48264">
    <property type="entry name" value="Cytochrome P450"/>
    <property type="match status" value="1"/>
</dbReference>
<keyword evidence="4" id="KW-0349">Heme</keyword>
<dbReference type="AlphaFoldDB" id="A0A0C9UEM9"/>
<dbReference type="InterPro" id="IPR001128">
    <property type="entry name" value="Cyt_P450"/>
</dbReference>
<dbReference type="PRINTS" id="PR00385">
    <property type="entry name" value="P450"/>
</dbReference>
<dbReference type="GO" id="GO:0005506">
    <property type="term" value="F:iron ion binding"/>
    <property type="evidence" value="ECO:0007669"/>
    <property type="project" value="InterPro"/>
</dbReference>
<name>A0A0C9UEM9_SPHS4</name>
<evidence type="ECO:0000256" key="4">
    <source>
        <dbReference type="ARBA" id="ARBA00022617"/>
    </source>
</evidence>
<dbReference type="Proteomes" id="UP000054279">
    <property type="component" value="Unassembled WGS sequence"/>
</dbReference>
<organism evidence="10 11">
    <name type="scientific">Sphaerobolus stellatus (strain SS14)</name>
    <dbReference type="NCBI Taxonomy" id="990650"/>
    <lineage>
        <taxon>Eukaryota</taxon>
        <taxon>Fungi</taxon>
        <taxon>Dikarya</taxon>
        <taxon>Basidiomycota</taxon>
        <taxon>Agaricomycotina</taxon>
        <taxon>Agaricomycetes</taxon>
        <taxon>Phallomycetidae</taxon>
        <taxon>Geastrales</taxon>
        <taxon>Sphaerobolaceae</taxon>
        <taxon>Sphaerobolus</taxon>
    </lineage>
</organism>
<gene>
    <name evidence="10" type="ORF">M422DRAFT_172352</name>
</gene>
<dbReference type="GO" id="GO:0004497">
    <property type="term" value="F:monooxygenase activity"/>
    <property type="evidence" value="ECO:0007669"/>
    <property type="project" value="UniProtKB-KW"/>
</dbReference>
<dbReference type="PANTHER" id="PTHR24305:SF166">
    <property type="entry name" value="CYTOCHROME P450 12A4, MITOCHONDRIAL-RELATED"/>
    <property type="match status" value="1"/>
</dbReference>
<evidence type="ECO:0000256" key="7">
    <source>
        <dbReference type="ARBA" id="ARBA00023004"/>
    </source>
</evidence>
<keyword evidence="11" id="KW-1185">Reference proteome</keyword>
<evidence type="ECO:0000256" key="8">
    <source>
        <dbReference type="ARBA" id="ARBA00023033"/>
    </source>
</evidence>
<feature type="transmembrane region" description="Helical" evidence="9">
    <location>
        <begin position="6"/>
        <end position="25"/>
    </location>
</feature>
<reference evidence="10 11" key="1">
    <citation type="submission" date="2014-06" db="EMBL/GenBank/DDBJ databases">
        <title>Evolutionary Origins and Diversification of the Mycorrhizal Mutualists.</title>
        <authorList>
            <consortium name="DOE Joint Genome Institute"/>
            <consortium name="Mycorrhizal Genomics Consortium"/>
            <person name="Kohler A."/>
            <person name="Kuo A."/>
            <person name="Nagy L.G."/>
            <person name="Floudas D."/>
            <person name="Copeland A."/>
            <person name="Barry K.W."/>
            <person name="Cichocki N."/>
            <person name="Veneault-Fourrey C."/>
            <person name="LaButti K."/>
            <person name="Lindquist E.A."/>
            <person name="Lipzen A."/>
            <person name="Lundell T."/>
            <person name="Morin E."/>
            <person name="Murat C."/>
            <person name="Riley R."/>
            <person name="Ohm R."/>
            <person name="Sun H."/>
            <person name="Tunlid A."/>
            <person name="Henrissat B."/>
            <person name="Grigoriev I.V."/>
            <person name="Hibbett D.S."/>
            <person name="Martin F."/>
        </authorList>
    </citation>
    <scope>NUCLEOTIDE SEQUENCE [LARGE SCALE GENOMIC DNA]</scope>
    <source>
        <strain evidence="10 11">SS14</strain>
    </source>
</reference>
<keyword evidence="7" id="KW-0408">Iron</keyword>
<evidence type="ECO:0008006" key="12">
    <source>
        <dbReference type="Google" id="ProtNLM"/>
    </source>
</evidence>
<dbReference type="GO" id="GO:0020037">
    <property type="term" value="F:heme binding"/>
    <property type="evidence" value="ECO:0007669"/>
    <property type="project" value="InterPro"/>
</dbReference>
<evidence type="ECO:0000256" key="2">
    <source>
        <dbReference type="ARBA" id="ARBA00005179"/>
    </source>
</evidence>
<dbReference type="OrthoDB" id="1470350at2759"/>
<evidence type="ECO:0000313" key="10">
    <source>
        <dbReference type="EMBL" id="KIJ41423.1"/>
    </source>
</evidence>
<keyword evidence="8" id="KW-0503">Monooxygenase</keyword>
<evidence type="ECO:0000256" key="9">
    <source>
        <dbReference type="SAM" id="Phobius"/>
    </source>
</evidence>
<sequence>MSISVYIAALLLLSLWIIYLIVQWIRRRSLDYLPGPSPTSWLIGNMDQILRPKEAGEAELMFTKNYGTAVHMKAPFGVRLIVDSLAALQYILNTSGYNFPKAADRRLRQEIIVGRGILWAEGAHHARQRKIMSPAFSFSALRGFVPLFRTTARKAVMKIRKELGGDTKTVNMLSWMHRTTLDAIGEAGFGYKFEAIEKNRENKLAKVYEHFMPKTFMDISDISIAFEAFLGSIPSWLTSLITNIPVGRFKLLRDHRRIAAEIAREIIDKQTALYLTGKEGSKDIMSLLTRANLSEDPKTKLTHAELISQMTTLLFAGHDTTANATSWFLYEVAKRTDYQIILREEVKNAKEAAFNRGDAELSIADYDSMKYMLAAMKETLRYHPIVSHLSREAGKDDVIPLDIPQKTKNGETITSVPVSKGHYVMLSLAAYNRLPQVWGSDADQWRPERFLEDIKSTQKTTVGVIGNVSSFSSGLRSCIGRDSVLEMQAILAELLENFEFSLPENVKIIPAFAGLRMPV</sequence>
<dbReference type="Pfam" id="PF00067">
    <property type="entry name" value="p450"/>
    <property type="match status" value="1"/>
</dbReference>
<keyword evidence="9" id="KW-0472">Membrane</keyword>
<dbReference type="HOGENOM" id="CLU_001570_5_11_1"/>
<evidence type="ECO:0000256" key="3">
    <source>
        <dbReference type="ARBA" id="ARBA00010617"/>
    </source>
</evidence>
<proteinExistence type="inferred from homology"/>
<accession>A0A0C9UEM9</accession>
<dbReference type="PANTHER" id="PTHR24305">
    <property type="entry name" value="CYTOCHROME P450"/>
    <property type="match status" value="1"/>
</dbReference>
<protein>
    <recommendedName>
        <fullName evidence="12">Cytochrome P450</fullName>
    </recommendedName>
</protein>
<comment type="pathway">
    <text evidence="2">Secondary metabolite biosynthesis.</text>
</comment>
<evidence type="ECO:0000256" key="6">
    <source>
        <dbReference type="ARBA" id="ARBA00023002"/>
    </source>
</evidence>
<keyword evidence="9" id="KW-1133">Transmembrane helix</keyword>
<dbReference type="Gene3D" id="1.10.630.10">
    <property type="entry name" value="Cytochrome P450"/>
    <property type="match status" value="1"/>
</dbReference>
<comment type="cofactor">
    <cofactor evidence="1">
        <name>heme</name>
        <dbReference type="ChEBI" id="CHEBI:30413"/>
    </cofactor>
</comment>
<evidence type="ECO:0000256" key="1">
    <source>
        <dbReference type="ARBA" id="ARBA00001971"/>
    </source>
</evidence>